<dbReference type="Proteomes" id="UP000216825">
    <property type="component" value="Chromosome"/>
</dbReference>
<dbReference type="Gene3D" id="1.10.443.10">
    <property type="entry name" value="Intergrase catalytic core"/>
    <property type="match status" value="1"/>
</dbReference>
<feature type="region of interest" description="Disordered" evidence="2">
    <location>
        <begin position="1"/>
        <end position="52"/>
    </location>
</feature>
<dbReference type="PROSITE" id="PS51898">
    <property type="entry name" value="TYR_RECOMBINASE"/>
    <property type="match status" value="1"/>
</dbReference>
<dbReference type="AlphaFoldDB" id="A0A7D7KZB4"/>
<dbReference type="InterPro" id="IPR011010">
    <property type="entry name" value="DNA_brk_join_enz"/>
</dbReference>
<reference evidence="4" key="2">
    <citation type="submission" date="2020-07" db="EMBL/GenBank/DDBJ databases">
        <title>Genome of starter culture bacteria Kocuria salsicia reveals its technological properties and safety for usage in meat industry.</title>
        <authorList>
            <person name="Michael M."/>
            <person name="Konstantin K."/>
            <person name="Evgenii K."/>
            <person name="Galina S."/>
            <person name="Oksana K."/>
            <person name="Andrei L."/>
        </authorList>
    </citation>
    <scope>NUCLEOTIDE SEQUENCE [LARGE SCALE GENOMIC DNA]</scope>
    <source>
        <strain evidence="4">80</strain>
    </source>
</reference>
<dbReference type="InterPro" id="IPR013762">
    <property type="entry name" value="Integrase-like_cat_sf"/>
</dbReference>
<dbReference type="KEGG" id="kvr:CIB50_0001585"/>
<dbReference type="EMBL" id="CP059343">
    <property type="protein sequence ID" value="QMS56865.1"/>
    <property type="molecule type" value="Genomic_DNA"/>
</dbReference>
<name>A0A7D7KZB4_KOCVA</name>
<organism evidence="4 5">
    <name type="scientific">Kocuria varians</name>
    <name type="common">Micrococcus varians</name>
    <dbReference type="NCBI Taxonomy" id="1272"/>
    <lineage>
        <taxon>Bacteria</taxon>
        <taxon>Bacillati</taxon>
        <taxon>Actinomycetota</taxon>
        <taxon>Actinomycetes</taxon>
        <taxon>Micrococcales</taxon>
        <taxon>Micrococcaceae</taxon>
        <taxon>Kocuria</taxon>
    </lineage>
</organism>
<gene>
    <name evidence="4" type="primary">xerC_1</name>
    <name evidence="4" type="ORF">CIB50_0001585</name>
</gene>
<feature type="region of interest" description="Disordered" evidence="2">
    <location>
        <begin position="117"/>
        <end position="149"/>
    </location>
</feature>
<keyword evidence="5" id="KW-1185">Reference proteome</keyword>
<dbReference type="InterPro" id="IPR002104">
    <property type="entry name" value="Integrase_catalytic"/>
</dbReference>
<dbReference type="GO" id="GO:0003677">
    <property type="term" value="F:DNA binding"/>
    <property type="evidence" value="ECO:0007669"/>
    <property type="project" value="InterPro"/>
</dbReference>
<sequence>MGDRGPHPDRTRRRRVADGPLAAPSTARDDRSPGQGQSVHELAVRAPTPPGRAARVDGLGRLEPGQRGDGVVLVVHAARAVGPAVVAVETGPRDGDVRVDRGLVQPPPATLRDRDAVTPRVRNPSRPRCHGGLNQPPPTVRETGSGSQGLKPVLERLTHEREPDERLLTGPRGGVLTTACVRDATKWDQLVTELELPSLTGHGLRHTGATWLADAGIPLHVLHGILGRKSIETTRGYLHPGTRHLADATARANAFLDGHKYPEHESPASSGLATAPRR</sequence>
<dbReference type="Pfam" id="PF00589">
    <property type="entry name" value="Phage_integrase"/>
    <property type="match status" value="1"/>
</dbReference>
<keyword evidence="1" id="KW-0233">DNA recombination</keyword>
<proteinExistence type="predicted"/>
<evidence type="ECO:0000259" key="3">
    <source>
        <dbReference type="PROSITE" id="PS51898"/>
    </source>
</evidence>
<evidence type="ECO:0000256" key="1">
    <source>
        <dbReference type="ARBA" id="ARBA00023172"/>
    </source>
</evidence>
<evidence type="ECO:0000313" key="4">
    <source>
        <dbReference type="EMBL" id="QMS56865.1"/>
    </source>
</evidence>
<reference evidence="4" key="1">
    <citation type="submission" date="2017-08" db="EMBL/GenBank/DDBJ databases">
        <authorList>
            <person name="Minaev M."/>
            <person name="Kurbakov K.A."/>
            <person name="Solodovnikova G.I."/>
            <person name="Kuznetsova O.A."/>
            <person name="Lisitsyn A.B."/>
        </authorList>
    </citation>
    <scope>NUCLEOTIDE SEQUENCE</scope>
    <source>
        <strain evidence="4">80</strain>
    </source>
</reference>
<accession>A0A7D7KZB4</accession>
<dbReference type="SUPFAM" id="SSF56349">
    <property type="entry name" value="DNA breaking-rejoining enzymes"/>
    <property type="match status" value="1"/>
</dbReference>
<dbReference type="GO" id="GO:0006310">
    <property type="term" value="P:DNA recombination"/>
    <property type="evidence" value="ECO:0007669"/>
    <property type="project" value="UniProtKB-KW"/>
</dbReference>
<dbReference type="GO" id="GO:0015074">
    <property type="term" value="P:DNA integration"/>
    <property type="evidence" value="ECO:0007669"/>
    <property type="project" value="InterPro"/>
</dbReference>
<feature type="region of interest" description="Disordered" evidence="2">
    <location>
        <begin position="259"/>
        <end position="278"/>
    </location>
</feature>
<evidence type="ECO:0000256" key="2">
    <source>
        <dbReference type="SAM" id="MobiDB-lite"/>
    </source>
</evidence>
<evidence type="ECO:0000313" key="5">
    <source>
        <dbReference type="Proteomes" id="UP000216825"/>
    </source>
</evidence>
<feature type="domain" description="Tyr recombinase" evidence="3">
    <location>
        <begin position="88"/>
        <end position="250"/>
    </location>
</feature>
<protein>
    <submittedName>
        <fullName evidence="4">Tyrosine recombinase XerC</fullName>
    </submittedName>
</protein>